<organism evidence="2 3">
    <name type="scientific">Sphaeroforma arctica JP610</name>
    <dbReference type="NCBI Taxonomy" id="667725"/>
    <lineage>
        <taxon>Eukaryota</taxon>
        <taxon>Ichthyosporea</taxon>
        <taxon>Ichthyophonida</taxon>
        <taxon>Sphaeroforma</taxon>
    </lineage>
</organism>
<gene>
    <name evidence="2" type="ORF">SARC_09127</name>
</gene>
<dbReference type="AlphaFoldDB" id="A0A0L0FNX0"/>
<protein>
    <submittedName>
        <fullName evidence="2">Uncharacterized protein</fullName>
    </submittedName>
</protein>
<reference evidence="2 3" key="1">
    <citation type="submission" date="2011-02" db="EMBL/GenBank/DDBJ databases">
        <title>The Genome Sequence of Sphaeroforma arctica JP610.</title>
        <authorList>
            <consortium name="The Broad Institute Genome Sequencing Platform"/>
            <person name="Russ C."/>
            <person name="Cuomo C."/>
            <person name="Young S.K."/>
            <person name="Zeng Q."/>
            <person name="Gargeya S."/>
            <person name="Alvarado L."/>
            <person name="Berlin A."/>
            <person name="Chapman S.B."/>
            <person name="Chen Z."/>
            <person name="Freedman E."/>
            <person name="Gellesch M."/>
            <person name="Goldberg J."/>
            <person name="Griggs A."/>
            <person name="Gujja S."/>
            <person name="Heilman E."/>
            <person name="Heiman D."/>
            <person name="Howarth C."/>
            <person name="Mehta T."/>
            <person name="Neiman D."/>
            <person name="Pearson M."/>
            <person name="Roberts A."/>
            <person name="Saif S."/>
            <person name="Shea T."/>
            <person name="Shenoy N."/>
            <person name="Sisk P."/>
            <person name="Stolte C."/>
            <person name="Sykes S."/>
            <person name="White J."/>
            <person name="Yandava C."/>
            <person name="Burger G."/>
            <person name="Gray M.W."/>
            <person name="Holland P.W.H."/>
            <person name="King N."/>
            <person name="Lang F.B.F."/>
            <person name="Roger A.J."/>
            <person name="Ruiz-Trillo I."/>
            <person name="Haas B."/>
            <person name="Nusbaum C."/>
            <person name="Birren B."/>
        </authorList>
    </citation>
    <scope>NUCLEOTIDE SEQUENCE [LARGE SCALE GENOMIC DNA]</scope>
    <source>
        <strain evidence="2 3">JP610</strain>
    </source>
</reference>
<sequence length="146" mass="16474">MKSPAESYIVSKLKSQSVDEELHNPVRLGTPPRASEQGVLNTRQPDTEEESLDLDPLDDLVWGESDSESCTESSDDSEFESIEQDFGYSCLAEILHDFGKPISTLDWEEKDKDEAKLLQRLSKPLPIFRLQNSLPQGSLRPKVRIV</sequence>
<name>A0A0L0FNX0_9EUKA</name>
<keyword evidence="3" id="KW-1185">Reference proteome</keyword>
<dbReference type="EMBL" id="KQ242488">
    <property type="protein sequence ID" value="KNC78439.1"/>
    <property type="molecule type" value="Genomic_DNA"/>
</dbReference>
<feature type="compositionally biased region" description="Acidic residues" evidence="1">
    <location>
        <begin position="47"/>
        <end position="58"/>
    </location>
</feature>
<proteinExistence type="predicted"/>
<dbReference type="GeneID" id="25909631"/>
<dbReference type="Proteomes" id="UP000054560">
    <property type="component" value="Unassembled WGS sequence"/>
</dbReference>
<evidence type="ECO:0000256" key="1">
    <source>
        <dbReference type="SAM" id="MobiDB-lite"/>
    </source>
</evidence>
<accession>A0A0L0FNX0</accession>
<evidence type="ECO:0000313" key="2">
    <source>
        <dbReference type="EMBL" id="KNC78439.1"/>
    </source>
</evidence>
<dbReference type="RefSeq" id="XP_014152341.1">
    <property type="nucleotide sequence ID" value="XM_014296866.1"/>
</dbReference>
<feature type="region of interest" description="Disordered" evidence="1">
    <location>
        <begin position="1"/>
        <end position="58"/>
    </location>
</feature>
<evidence type="ECO:0000313" key="3">
    <source>
        <dbReference type="Proteomes" id="UP000054560"/>
    </source>
</evidence>